<reference evidence="2" key="1">
    <citation type="submission" date="2022-01" db="EMBL/GenBank/DDBJ databases">
        <title>Antribacter sp. nov., isolated from Guizhou of China.</title>
        <authorList>
            <person name="Chengliang C."/>
            <person name="Ya Z."/>
        </authorList>
    </citation>
    <scope>NUCLEOTIDE SEQUENCE</scope>
    <source>
        <strain evidence="2">KLBMP 9083</strain>
    </source>
</reference>
<dbReference type="Proteomes" id="UP001165405">
    <property type="component" value="Unassembled WGS sequence"/>
</dbReference>
<keyword evidence="1" id="KW-0812">Transmembrane</keyword>
<protein>
    <submittedName>
        <fullName evidence="2">Uncharacterized protein</fullName>
    </submittedName>
</protein>
<organism evidence="2 3">
    <name type="scientific">Antribacter soli</name>
    <dbReference type="NCBI Taxonomy" id="2910976"/>
    <lineage>
        <taxon>Bacteria</taxon>
        <taxon>Bacillati</taxon>
        <taxon>Actinomycetota</taxon>
        <taxon>Actinomycetes</taxon>
        <taxon>Micrococcales</taxon>
        <taxon>Promicromonosporaceae</taxon>
        <taxon>Antribacter</taxon>
    </lineage>
</organism>
<feature type="transmembrane region" description="Helical" evidence="1">
    <location>
        <begin position="51"/>
        <end position="71"/>
    </location>
</feature>
<dbReference type="AlphaFoldDB" id="A0AA41QEP0"/>
<dbReference type="EMBL" id="JAKGSG010000034">
    <property type="protein sequence ID" value="MCF4121762.1"/>
    <property type="molecule type" value="Genomic_DNA"/>
</dbReference>
<feature type="transmembrane region" description="Helical" evidence="1">
    <location>
        <begin position="22"/>
        <end position="39"/>
    </location>
</feature>
<keyword evidence="1" id="KW-1133">Transmembrane helix</keyword>
<sequence>MNVVPTGSTHDETVRTPMPPKVKTALIWVVVIFLIYAIISNPTGSADVVRAIWEVIVGAFAGFGQFFASLIRI</sequence>
<dbReference type="RefSeq" id="WP_236089629.1">
    <property type="nucleotide sequence ID" value="NZ_JAKGSG010000034.1"/>
</dbReference>
<accession>A0AA41QEP0</accession>
<gene>
    <name evidence="2" type="ORF">L1785_12285</name>
</gene>
<proteinExistence type="predicted"/>
<evidence type="ECO:0000256" key="1">
    <source>
        <dbReference type="SAM" id="Phobius"/>
    </source>
</evidence>
<keyword evidence="3" id="KW-1185">Reference proteome</keyword>
<comment type="caution">
    <text evidence="2">The sequence shown here is derived from an EMBL/GenBank/DDBJ whole genome shotgun (WGS) entry which is preliminary data.</text>
</comment>
<name>A0AA41QEP0_9MICO</name>
<evidence type="ECO:0000313" key="3">
    <source>
        <dbReference type="Proteomes" id="UP001165405"/>
    </source>
</evidence>
<evidence type="ECO:0000313" key="2">
    <source>
        <dbReference type="EMBL" id="MCF4121762.1"/>
    </source>
</evidence>
<keyword evidence="1" id="KW-0472">Membrane</keyword>